<dbReference type="Proteomes" id="UP000762676">
    <property type="component" value="Unassembled WGS sequence"/>
</dbReference>
<dbReference type="Gene3D" id="3.30.420.10">
    <property type="entry name" value="Ribonuclease H-like superfamily/Ribonuclease H"/>
    <property type="match status" value="1"/>
</dbReference>
<evidence type="ECO:0000313" key="2">
    <source>
        <dbReference type="Proteomes" id="UP000762676"/>
    </source>
</evidence>
<name>A0AAV4HJL3_9GAST</name>
<evidence type="ECO:0000313" key="1">
    <source>
        <dbReference type="EMBL" id="GFR97336.1"/>
    </source>
</evidence>
<protein>
    <submittedName>
        <fullName evidence="1">Histone-lysine n-methyltransferase setmar</fullName>
    </submittedName>
</protein>
<dbReference type="GO" id="GO:0003676">
    <property type="term" value="F:nucleic acid binding"/>
    <property type="evidence" value="ECO:0007669"/>
    <property type="project" value="InterPro"/>
</dbReference>
<reference evidence="1 2" key="1">
    <citation type="journal article" date="2021" name="Elife">
        <title>Chloroplast acquisition without the gene transfer in kleptoplastic sea slugs, Plakobranchus ocellatus.</title>
        <authorList>
            <person name="Maeda T."/>
            <person name="Takahashi S."/>
            <person name="Yoshida T."/>
            <person name="Shimamura S."/>
            <person name="Takaki Y."/>
            <person name="Nagai Y."/>
            <person name="Toyoda A."/>
            <person name="Suzuki Y."/>
            <person name="Arimoto A."/>
            <person name="Ishii H."/>
            <person name="Satoh N."/>
            <person name="Nishiyama T."/>
            <person name="Hasebe M."/>
            <person name="Maruyama T."/>
            <person name="Minagawa J."/>
            <person name="Obokata J."/>
            <person name="Shigenobu S."/>
        </authorList>
    </citation>
    <scope>NUCLEOTIDE SEQUENCE [LARGE SCALE GENOMIC DNA]</scope>
</reference>
<dbReference type="AlphaFoldDB" id="A0AAV4HJL3"/>
<sequence>MRLLIKQILRSNGCSATIEKFFLILPTVQISHPLTLICLDPLKRHLGGMAFETEGDIVGELKNWFVHLAHDFFRVCIYLLLSRWKKCIDLHGDYVETWRKSDTLICASFKFIP</sequence>
<proteinExistence type="predicted"/>
<accession>A0AAV4HJL3</accession>
<keyword evidence="2" id="KW-1185">Reference proteome</keyword>
<comment type="caution">
    <text evidence="1">The sequence shown here is derived from an EMBL/GenBank/DDBJ whole genome shotgun (WGS) entry which is preliminary data.</text>
</comment>
<dbReference type="InterPro" id="IPR036397">
    <property type="entry name" value="RNaseH_sf"/>
</dbReference>
<dbReference type="EMBL" id="BMAT01002022">
    <property type="protein sequence ID" value="GFR97336.1"/>
    <property type="molecule type" value="Genomic_DNA"/>
</dbReference>
<gene>
    <name evidence="1" type="ORF">ElyMa_000990700</name>
</gene>
<organism evidence="1 2">
    <name type="scientific">Elysia marginata</name>
    <dbReference type="NCBI Taxonomy" id="1093978"/>
    <lineage>
        <taxon>Eukaryota</taxon>
        <taxon>Metazoa</taxon>
        <taxon>Spiralia</taxon>
        <taxon>Lophotrochozoa</taxon>
        <taxon>Mollusca</taxon>
        <taxon>Gastropoda</taxon>
        <taxon>Heterobranchia</taxon>
        <taxon>Euthyneura</taxon>
        <taxon>Panpulmonata</taxon>
        <taxon>Sacoglossa</taxon>
        <taxon>Placobranchoidea</taxon>
        <taxon>Plakobranchidae</taxon>
        <taxon>Elysia</taxon>
    </lineage>
</organism>